<gene>
    <name evidence="1" type="ORF">SAMN05444165_3734</name>
</gene>
<dbReference type="AlphaFoldDB" id="A0A1N6KJW6"/>
<reference evidence="1 2" key="1">
    <citation type="submission" date="2016-11" db="EMBL/GenBank/DDBJ databases">
        <authorList>
            <person name="Jaros S."/>
            <person name="Januszkiewicz K."/>
            <person name="Wedrychowicz H."/>
        </authorList>
    </citation>
    <scope>NUCLEOTIDE SEQUENCE [LARGE SCALE GENOMIC DNA]</scope>
    <source>
        <strain evidence="1 2">GAS95</strain>
    </source>
</reference>
<name>A0A1N6KJW6_9BURK</name>
<sequence length="162" mass="17755">MAEPKTEDAGSSSVEYVQRVTTFLGEVSAWCREHGLTVEHDAVTLSEQLMAQYDAPSLYIAKDGVSVAKILPVGSKIIGAHGRVDLIGRVARHAFLFYVGKGPAFSTQTIVGGKTTISPSRPMLSDVDADGWYWIEATVRRAKRVDESLFLDLLTDVSDYEF</sequence>
<accession>A0A1N6KJW6</accession>
<evidence type="ECO:0000313" key="1">
    <source>
        <dbReference type="EMBL" id="SIO56637.1"/>
    </source>
</evidence>
<dbReference type="RefSeq" id="WP_143788396.1">
    <property type="nucleotide sequence ID" value="NZ_FSRU01000002.1"/>
</dbReference>
<dbReference type="Proteomes" id="UP000185151">
    <property type="component" value="Unassembled WGS sequence"/>
</dbReference>
<dbReference type="EMBL" id="FSRU01000002">
    <property type="protein sequence ID" value="SIO56637.1"/>
    <property type="molecule type" value="Genomic_DNA"/>
</dbReference>
<organism evidence="1 2">
    <name type="scientific">Paraburkholderia phenazinium</name>
    <dbReference type="NCBI Taxonomy" id="60549"/>
    <lineage>
        <taxon>Bacteria</taxon>
        <taxon>Pseudomonadati</taxon>
        <taxon>Pseudomonadota</taxon>
        <taxon>Betaproteobacteria</taxon>
        <taxon>Burkholderiales</taxon>
        <taxon>Burkholderiaceae</taxon>
        <taxon>Paraburkholderia</taxon>
    </lineage>
</organism>
<evidence type="ECO:0000313" key="2">
    <source>
        <dbReference type="Proteomes" id="UP000185151"/>
    </source>
</evidence>
<proteinExistence type="predicted"/>
<protein>
    <submittedName>
        <fullName evidence="1">Uncharacterized protein</fullName>
    </submittedName>
</protein>
<dbReference type="OrthoDB" id="7064296at2"/>
<keyword evidence="2" id="KW-1185">Reference proteome</keyword>